<dbReference type="EC" id="4.1.1.28" evidence="9"/>
<dbReference type="EC" id="2.5.1.87" evidence="3"/>
<accession>A0A7R8CQD1</accession>
<dbReference type="Gene3D" id="3.40.1180.10">
    <property type="entry name" value="Decaprenyl diphosphate synthase-like"/>
    <property type="match status" value="1"/>
</dbReference>
<dbReference type="Proteomes" id="UP000675881">
    <property type="component" value="Chromosome 3"/>
</dbReference>
<evidence type="ECO:0000313" key="14">
    <source>
        <dbReference type="EMBL" id="CAF2894155.1"/>
    </source>
</evidence>
<dbReference type="CDD" id="cd00475">
    <property type="entry name" value="Cis_IPPS"/>
    <property type="match status" value="1"/>
</dbReference>
<evidence type="ECO:0000256" key="7">
    <source>
        <dbReference type="ARBA" id="ARBA00022898"/>
    </source>
</evidence>
<dbReference type="SUPFAM" id="SSF64005">
    <property type="entry name" value="Undecaprenyl diphosphate synthase"/>
    <property type="match status" value="1"/>
</dbReference>
<organism evidence="14 15">
    <name type="scientific">Lepeophtheirus salmonis</name>
    <name type="common">Salmon louse</name>
    <name type="synonym">Caligus salmonis</name>
    <dbReference type="NCBI Taxonomy" id="72036"/>
    <lineage>
        <taxon>Eukaryota</taxon>
        <taxon>Metazoa</taxon>
        <taxon>Ecdysozoa</taxon>
        <taxon>Arthropoda</taxon>
        <taxon>Crustacea</taxon>
        <taxon>Multicrustacea</taxon>
        <taxon>Hexanauplia</taxon>
        <taxon>Copepoda</taxon>
        <taxon>Siphonostomatoida</taxon>
        <taxon>Caligidae</taxon>
        <taxon>Lepeophtheirus</taxon>
    </lineage>
</organism>
<proteinExistence type="inferred from homology"/>
<keyword evidence="7 13" id="KW-0663">Pyridoxal phosphate</keyword>
<comment type="subunit">
    <text evidence="2">Homodimer.</text>
</comment>
<dbReference type="InterPro" id="IPR015424">
    <property type="entry name" value="PyrdxlP-dep_Trfase"/>
</dbReference>
<keyword evidence="8 13" id="KW-0456">Lyase</keyword>
<dbReference type="InterPro" id="IPR001441">
    <property type="entry name" value="UPP_synth-like"/>
</dbReference>
<dbReference type="GO" id="GO:0045547">
    <property type="term" value="F:ditrans,polycis-polyprenyl diphosphate synthase [(2E,6E)-farnesyl diphosphate specific] activity"/>
    <property type="evidence" value="ECO:0007669"/>
    <property type="project" value="UniProtKB-EC"/>
</dbReference>
<dbReference type="PRINTS" id="PR00800">
    <property type="entry name" value="YHDCRBOXLASE"/>
</dbReference>
<evidence type="ECO:0000256" key="2">
    <source>
        <dbReference type="ARBA" id="ARBA00011738"/>
    </source>
</evidence>
<dbReference type="NCBIfam" id="TIGR00055">
    <property type="entry name" value="uppS"/>
    <property type="match status" value="1"/>
</dbReference>
<evidence type="ECO:0000256" key="3">
    <source>
        <dbReference type="ARBA" id="ARBA00012596"/>
    </source>
</evidence>
<reference evidence="14" key="1">
    <citation type="submission" date="2021-02" db="EMBL/GenBank/DDBJ databases">
        <authorList>
            <person name="Bekaert M."/>
        </authorList>
    </citation>
    <scope>NUCLEOTIDE SEQUENCE</scope>
    <source>
        <strain evidence="14">IoA-00</strain>
    </source>
</reference>
<dbReference type="InterPro" id="IPR010977">
    <property type="entry name" value="Aromatic_deC"/>
</dbReference>
<keyword evidence="5" id="KW-0808">Transferase</keyword>
<comment type="cofactor">
    <cofactor evidence="1 13">
        <name>pyridoxal 5'-phosphate</name>
        <dbReference type="ChEBI" id="CHEBI:597326"/>
    </cofactor>
</comment>
<dbReference type="InterPro" id="IPR015421">
    <property type="entry name" value="PyrdxlP-dep_Trfase_major"/>
</dbReference>
<dbReference type="GO" id="GO:0030170">
    <property type="term" value="F:pyridoxal phosphate binding"/>
    <property type="evidence" value="ECO:0007669"/>
    <property type="project" value="InterPro"/>
</dbReference>
<evidence type="ECO:0000256" key="1">
    <source>
        <dbReference type="ARBA" id="ARBA00001933"/>
    </source>
</evidence>
<dbReference type="OrthoDB" id="639767at2759"/>
<evidence type="ECO:0000256" key="8">
    <source>
        <dbReference type="ARBA" id="ARBA00023239"/>
    </source>
</evidence>
<dbReference type="InterPro" id="IPR002129">
    <property type="entry name" value="PyrdxlP-dep_de-COase"/>
</dbReference>
<dbReference type="GO" id="GO:0019752">
    <property type="term" value="P:carboxylic acid metabolic process"/>
    <property type="evidence" value="ECO:0007669"/>
    <property type="project" value="InterPro"/>
</dbReference>
<evidence type="ECO:0000256" key="12">
    <source>
        <dbReference type="ARBA" id="ARBA00047353"/>
    </source>
</evidence>
<dbReference type="SUPFAM" id="SSF53383">
    <property type="entry name" value="PLP-dependent transferases"/>
    <property type="match status" value="2"/>
</dbReference>
<evidence type="ECO:0000256" key="9">
    <source>
        <dbReference type="ARBA" id="ARBA00038886"/>
    </source>
</evidence>
<evidence type="ECO:0000256" key="6">
    <source>
        <dbReference type="ARBA" id="ARBA00022793"/>
    </source>
</evidence>
<dbReference type="Pfam" id="PF01255">
    <property type="entry name" value="Prenyltransf"/>
    <property type="match status" value="1"/>
</dbReference>
<dbReference type="GO" id="GO:0005737">
    <property type="term" value="C:cytoplasm"/>
    <property type="evidence" value="ECO:0007669"/>
    <property type="project" value="TreeGrafter"/>
</dbReference>
<dbReference type="PANTHER" id="PTHR11999">
    <property type="entry name" value="GROUP II PYRIDOXAL-5-PHOSPHATE DECARBOXYLASE"/>
    <property type="match status" value="1"/>
</dbReference>
<comment type="catalytic activity">
    <reaction evidence="12">
        <text>n isopentenyl diphosphate + (2E,6E)-farnesyl diphosphate = a di-trans,poly-cis-polyprenyl diphosphate + n diphosphate</text>
        <dbReference type="Rhea" id="RHEA:53008"/>
        <dbReference type="Rhea" id="RHEA-COMP:19494"/>
        <dbReference type="ChEBI" id="CHEBI:33019"/>
        <dbReference type="ChEBI" id="CHEBI:128769"/>
        <dbReference type="ChEBI" id="CHEBI:136960"/>
        <dbReference type="ChEBI" id="CHEBI:175763"/>
        <dbReference type="EC" id="2.5.1.87"/>
    </reaction>
</comment>
<evidence type="ECO:0000313" key="15">
    <source>
        <dbReference type="Proteomes" id="UP000675881"/>
    </source>
</evidence>
<evidence type="ECO:0000256" key="4">
    <source>
        <dbReference type="ARBA" id="ARBA00022584"/>
    </source>
</evidence>
<name>A0A7R8CQD1_LEPSM</name>
<dbReference type="AlphaFoldDB" id="A0A7R8CQD1"/>
<comment type="similarity">
    <text evidence="13">Belongs to the group II decarboxylase family.</text>
</comment>
<keyword evidence="4" id="KW-0127">Catecholamine biosynthesis</keyword>
<dbReference type="GO" id="GO:0006520">
    <property type="term" value="P:amino acid metabolic process"/>
    <property type="evidence" value="ECO:0007669"/>
    <property type="project" value="InterPro"/>
</dbReference>
<evidence type="ECO:0000256" key="10">
    <source>
        <dbReference type="ARBA" id="ARBA00040968"/>
    </source>
</evidence>
<keyword evidence="6" id="KW-0210">Decarboxylase</keyword>
<protein>
    <recommendedName>
        <fullName evidence="10">Aromatic-L-amino-acid decarboxylase</fullName>
        <ecNumber evidence="3">2.5.1.87</ecNumber>
        <ecNumber evidence="9">4.1.1.28</ecNumber>
    </recommendedName>
    <alternativeName>
        <fullName evidence="11">DOPA decarboxylase</fullName>
    </alternativeName>
</protein>
<evidence type="ECO:0000256" key="11">
    <source>
        <dbReference type="ARBA" id="ARBA00041275"/>
    </source>
</evidence>
<evidence type="ECO:0000256" key="5">
    <source>
        <dbReference type="ARBA" id="ARBA00022679"/>
    </source>
</evidence>
<sequence length="548" mass="62301">MKGKRSFISVKKGWPCCGIIKRIIRGAMSWIPEEGKTPVYSWWERLLLSILRTGSLPRHVAFIMDGNRRFARKSKVELIKGHSSGFDKLSETLFWCRDLGIEEVSVYAFSIENFKRPQHEVNDLLDLARSKFQKLLSEIHRLAEKGVSCTSHWEFGSLTRGSTRSYPQMSQNLKNPPRITPKCTLNVAFAYTSRDELTTAIRSAVESEKDSSAHIEPKTLENHFYGKGRSQVDLIIPPKTPEHWKDVMNDIERVIMPGVTHWHHPNFHAYFPCANSYPGIVGDILSNAINCIGFSWIASPACTELEMVMMDWLGKMLDLPSYFLHESQSGGGGVIQGSASESTVLAILAARTVVLDKYRTSRPDMVQSEITSQLVAYASKTIAFIVRGYILENAIKEDREKGLIPFCFIATLGTTSCCSYDSIMELGPICNREGIYMHIDAAYAGSAFVSREFEKMVRADERFEIPLKQHMGLVCFRVKGPNHWNSLLNKKVNDTHKISHYPFNCGWSIYIEILWCALEWQTLEDIQFAWKEIQRFADEVIDELSTSV</sequence>
<dbReference type="PANTHER" id="PTHR11999:SF167">
    <property type="entry name" value="AROMATIC-L-AMINO-ACID DECARBOXYLASE"/>
    <property type="match status" value="1"/>
</dbReference>
<dbReference type="GO" id="GO:0016831">
    <property type="term" value="F:carboxy-lyase activity"/>
    <property type="evidence" value="ECO:0007669"/>
    <property type="project" value="UniProtKB-KW"/>
</dbReference>
<keyword evidence="15" id="KW-1185">Reference proteome</keyword>
<gene>
    <name evidence="14" type="ORF">LSAA_8063</name>
</gene>
<dbReference type="EMBL" id="HG994582">
    <property type="protein sequence ID" value="CAF2894155.1"/>
    <property type="molecule type" value="Genomic_DNA"/>
</dbReference>
<dbReference type="Gene3D" id="3.40.640.10">
    <property type="entry name" value="Type I PLP-dependent aspartate aminotransferase-like (Major domain)"/>
    <property type="match status" value="2"/>
</dbReference>
<dbReference type="InterPro" id="IPR036424">
    <property type="entry name" value="UPP_synth-like_sf"/>
</dbReference>
<dbReference type="Pfam" id="PF00282">
    <property type="entry name" value="Pyridoxal_deC"/>
    <property type="match status" value="2"/>
</dbReference>
<evidence type="ECO:0000256" key="13">
    <source>
        <dbReference type="RuleBase" id="RU000382"/>
    </source>
</evidence>